<protein>
    <recommendedName>
        <fullName evidence="4">Transmembrane protein</fullName>
    </recommendedName>
</protein>
<keyword evidence="1" id="KW-0472">Membrane</keyword>
<comment type="caution">
    <text evidence="2">The sequence shown here is derived from an EMBL/GenBank/DDBJ whole genome shotgun (WGS) entry which is preliminary data.</text>
</comment>
<evidence type="ECO:0000256" key="1">
    <source>
        <dbReference type="SAM" id="Phobius"/>
    </source>
</evidence>
<dbReference type="Proteomes" id="UP000183385">
    <property type="component" value="Unassembled WGS sequence"/>
</dbReference>
<keyword evidence="3" id="KW-1185">Reference proteome</keyword>
<dbReference type="EMBL" id="FOLS01000010">
    <property type="protein sequence ID" value="SFC77383.1"/>
    <property type="molecule type" value="Genomic_DNA"/>
</dbReference>
<accession>A0AAQ1HMB4</accession>
<reference evidence="2 3" key="1">
    <citation type="submission" date="2016-10" db="EMBL/GenBank/DDBJ databases">
        <authorList>
            <person name="Varghese N."/>
            <person name="Submissions S."/>
        </authorList>
    </citation>
    <scope>NUCLEOTIDE SEQUENCE [LARGE SCALE GENOMIC DNA]</scope>
    <source>
        <strain evidence="2 3">LMG 18378</strain>
    </source>
</reference>
<name>A0AAQ1HMB4_9PSED</name>
<keyword evidence="1" id="KW-1133">Transmembrane helix</keyword>
<feature type="transmembrane region" description="Helical" evidence="1">
    <location>
        <begin position="201"/>
        <end position="221"/>
    </location>
</feature>
<sequence>MISRNTEIEKPLSFSLNRTLQVAFYCLTLVLVAFTIIPFTPSFPVLGQDPSWHFGMLAATAERLSLGQELIFTFGPYSSLYTKVYHPQTDTQTLLAGAALAVSLSLLIILRFSNYAPLARTLHILLLLILLRGSPDSLLFSIPLLLCLSVTQANSTGKRLAFVFCCLTLGLLPLIKGSLLPLCVASTLLCLGYSILKRNHAMALGIFTTPLLAALAFWSAAGQSPLGLIEYTLNLMPIISGYSNSMASYGAEAQIIYYLACSSALLIAIATVEKKNQSHKTLPFLSVALYLFISFKAGFVRYDHAHIAFDALLIALVLTFDVANKKLWYITAGVTAILTYNFGTWGARSFTLMPYLSALQGAIERVRQPDELYEGYKARMLELSALSPLEVKPGTSDIYSFDQSQLLASGNRWSPRPIFQSYSVYTPELVRINERHLRGKNAPDNIFFKVQPIDRHYPSLEDGLSWPTLLQLYSPSAFQGDMLTLVRNKQRPDEAPVLRLLGEQRVRLASWASVPREKIVFAKIILKPSLAGKVAALLLKSSELKITVSLHNGETRDFRFIAGMGETGFILSPLVEDTFDFLTLSTQEGSYLDHKQVTGLSISPVSQGFLWQDAYDLQFYALELPPPTVPKASFFSETLAIAPSEVRLAPCETSVDLIAGKAPSQVRMSISKTLTIAGWNIVSSQQGLAPQQIFTTLEDKHGNTLFFLNKKVARTDVKSFFGHPEMDDVGFQANIDISGLQGDYVLGIARRTNSGIEKCQQVAFPLEIKN</sequence>
<organism evidence="2 3">
    <name type="scientific">Pseudomonas citronellolis</name>
    <dbReference type="NCBI Taxonomy" id="53408"/>
    <lineage>
        <taxon>Bacteria</taxon>
        <taxon>Pseudomonadati</taxon>
        <taxon>Pseudomonadota</taxon>
        <taxon>Gammaproteobacteria</taxon>
        <taxon>Pseudomonadales</taxon>
        <taxon>Pseudomonadaceae</taxon>
        <taxon>Pseudomonas</taxon>
    </lineage>
</organism>
<feature type="transmembrane region" description="Helical" evidence="1">
    <location>
        <begin position="124"/>
        <end position="146"/>
    </location>
</feature>
<evidence type="ECO:0000313" key="3">
    <source>
        <dbReference type="Proteomes" id="UP000183385"/>
    </source>
</evidence>
<keyword evidence="1" id="KW-0812">Transmembrane</keyword>
<gene>
    <name evidence="2" type="ORF">SAMN05216577_110116</name>
</gene>
<feature type="transmembrane region" description="Helical" evidence="1">
    <location>
        <begin position="281"/>
        <end position="299"/>
    </location>
</feature>
<evidence type="ECO:0008006" key="4">
    <source>
        <dbReference type="Google" id="ProtNLM"/>
    </source>
</evidence>
<feature type="transmembrane region" description="Helical" evidence="1">
    <location>
        <begin position="327"/>
        <end position="347"/>
    </location>
</feature>
<feature type="transmembrane region" description="Helical" evidence="1">
    <location>
        <begin position="94"/>
        <end position="112"/>
    </location>
</feature>
<proteinExistence type="predicted"/>
<feature type="transmembrane region" description="Helical" evidence="1">
    <location>
        <begin position="20"/>
        <end position="40"/>
    </location>
</feature>
<feature type="transmembrane region" description="Helical" evidence="1">
    <location>
        <begin position="161"/>
        <end position="189"/>
    </location>
</feature>
<feature type="transmembrane region" description="Helical" evidence="1">
    <location>
        <begin position="255"/>
        <end position="272"/>
    </location>
</feature>
<dbReference type="RefSeq" id="WP_135500009.1">
    <property type="nucleotide sequence ID" value="NZ_FOLS01000010.1"/>
</dbReference>
<dbReference type="AlphaFoldDB" id="A0AAQ1HMB4"/>
<evidence type="ECO:0000313" key="2">
    <source>
        <dbReference type="EMBL" id="SFC77383.1"/>
    </source>
</evidence>